<keyword evidence="2" id="KW-0472">Membrane</keyword>
<comment type="caution">
    <text evidence="5">The sequence shown here is derived from an EMBL/GenBank/DDBJ whole genome shotgun (WGS) entry which is preliminary data.</text>
</comment>
<dbReference type="PROSITE" id="PS51318">
    <property type="entry name" value="TAT"/>
    <property type="match status" value="1"/>
</dbReference>
<keyword evidence="6" id="KW-1185">Reference proteome</keyword>
<feature type="compositionally biased region" description="Gly residues" evidence="1">
    <location>
        <begin position="183"/>
        <end position="195"/>
    </location>
</feature>
<name>A0A840NRD7_9PSEU</name>
<evidence type="ECO:0000313" key="5">
    <source>
        <dbReference type="EMBL" id="MBB5072525.1"/>
    </source>
</evidence>
<reference evidence="5 6" key="1">
    <citation type="submission" date="2020-08" db="EMBL/GenBank/DDBJ databases">
        <title>Sequencing the genomes of 1000 actinobacteria strains.</title>
        <authorList>
            <person name="Klenk H.-P."/>
        </authorList>
    </citation>
    <scope>NUCLEOTIDE SEQUENCE [LARGE SCALE GENOMIC DNA]</scope>
    <source>
        <strain evidence="5 6">DSM 45582</strain>
    </source>
</reference>
<feature type="region of interest" description="Disordered" evidence="1">
    <location>
        <begin position="150"/>
        <end position="214"/>
    </location>
</feature>
<dbReference type="InterPro" id="IPR038507">
    <property type="entry name" value="YcnI-like_sf"/>
</dbReference>
<dbReference type="Proteomes" id="UP000580474">
    <property type="component" value="Unassembled WGS sequence"/>
</dbReference>
<dbReference type="Gene3D" id="2.60.40.2230">
    <property type="entry name" value="Uncharacterised protein YcnI-like PF07987, DUF1775"/>
    <property type="match status" value="1"/>
</dbReference>
<dbReference type="InterPro" id="IPR006311">
    <property type="entry name" value="TAT_signal"/>
</dbReference>
<proteinExistence type="predicted"/>
<evidence type="ECO:0000313" key="6">
    <source>
        <dbReference type="Proteomes" id="UP000580474"/>
    </source>
</evidence>
<keyword evidence="3" id="KW-0732">Signal</keyword>
<dbReference type="RefSeq" id="WP_184483933.1">
    <property type="nucleotide sequence ID" value="NZ_JACHIV010000001.1"/>
</dbReference>
<dbReference type="EMBL" id="JACHIV010000001">
    <property type="protein sequence ID" value="MBB5072525.1"/>
    <property type="molecule type" value="Genomic_DNA"/>
</dbReference>
<protein>
    <submittedName>
        <fullName evidence="5">Uncharacterized protein YcnI</fullName>
    </submittedName>
</protein>
<evidence type="ECO:0000259" key="4">
    <source>
        <dbReference type="Pfam" id="PF07987"/>
    </source>
</evidence>
<evidence type="ECO:0000256" key="3">
    <source>
        <dbReference type="SAM" id="SignalP"/>
    </source>
</evidence>
<accession>A0A840NRD7</accession>
<feature type="compositionally biased region" description="Basic and acidic residues" evidence="1">
    <location>
        <begin position="196"/>
        <end position="206"/>
    </location>
</feature>
<feature type="chain" id="PRO_5038743865" evidence="3">
    <location>
        <begin position="26"/>
        <end position="249"/>
    </location>
</feature>
<feature type="transmembrane region" description="Helical" evidence="2">
    <location>
        <begin position="218"/>
        <end position="241"/>
    </location>
</feature>
<dbReference type="Pfam" id="PF07987">
    <property type="entry name" value="DUF1775"/>
    <property type="match status" value="1"/>
</dbReference>
<evidence type="ECO:0000256" key="1">
    <source>
        <dbReference type="SAM" id="MobiDB-lite"/>
    </source>
</evidence>
<dbReference type="AlphaFoldDB" id="A0A840NRD7"/>
<dbReference type="InterPro" id="IPR012533">
    <property type="entry name" value="YcnI-copper_dom"/>
</dbReference>
<feature type="domain" description="YncI copper-binding" evidence="4">
    <location>
        <begin position="31"/>
        <end position="179"/>
    </location>
</feature>
<feature type="signal peptide" evidence="3">
    <location>
        <begin position="1"/>
        <end position="25"/>
    </location>
</feature>
<keyword evidence="2" id="KW-1133">Transmembrane helix</keyword>
<keyword evidence="2" id="KW-0812">Transmembrane</keyword>
<dbReference type="CDD" id="cd08545">
    <property type="entry name" value="YcnI_like"/>
    <property type="match status" value="1"/>
</dbReference>
<evidence type="ECO:0000256" key="2">
    <source>
        <dbReference type="SAM" id="Phobius"/>
    </source>
</evidence>
<organism evidence="5 6">
    <name type="scientific">Saccharopolyspora gloriosae</name>
    <dbReference type="NCBI Taxonomy" id="455344"/>
    <lineage>
        <taxon>Bacteria</taxon>
        <taxon>Bacillati</taxon>
        <taxon>Actinomycetota</taxon>
        <taxon>Actinomycetes</taxon>
        <taxon>Pseudonocardiales</taxon>
        <taxon>Pseudonocardiaceae</taxon>
        <taxon>Saccharopolyspora</taxon>
    </lineage>
</organism>
<sequence>MSTSRSALRSTAVTAVLGFTALAGAGSAAAHVSAEPEQAEQGGHAKIAFRVPNERPDAGTVRVHVSLPLEHPLSSVRTKPLPGWTAQVEKVRLERPVEVAGAQVTEAVAGITWTARPGTRIAPDQFEEFEATLGTFPTGTDELLLPTEQTYDSGEVVRWDQPPAPDGSEPEHPAPALALVASEGGGHGHGTSAGGDGEHGGAEHGEPAAGGGDDTARVLGGAGLAVGALGLGLGAGALVLARRGTRGNA</sequence>
<gene>
    <name evidence="5" type="ORF">BJ969_005613</name>
</gene>